<evidence type="ECO:0000256" key="1">
    <source>
        <dbReference type="SAM" id="Phobius"/>
    </source>
</evidence>
<sequence length="302" mass="34101">MDNNEKLSSHDLNTNRLKEIAEREKELKREKSMLLRDKPWYTKASNWIAIFAIIISATLSIYTLNRTDKKKQLTVSYSKTSSLFTNISRNEYSFQLLYDSLTIENLSKLSVRMTNTGEKSISSDDFKDGPIRVIFSNDDIDKNETIPTIIDIVTKQRANQTNDKIIYDNKLNSSFEYLPSLLNKGESIELEIYLSCTSTSVSNIIGKITDGELINTGLSSNEKNQNENLSFNTIFKSFSNAVGSKTLSVIILIILSITAIIYLVLELPLVGFDDKEDTVISISAMTIGLFPILLLFLQLIYG</sequence>
<name>A0A1Y1CGX9_9BACT</name>
<feature type="transmembrane region" description="Helical" evidence="1">
    <location>
        <begin position="44"/>
        <end position="64"/>
    </location>
</feature>
<dbReference type="Proteomes" id="UP000218267">
    <property type="component" value="Chromosome"/>
</dbReference>
<reference evidence="3" key="2">
    <citation type="journal article" date="2020" name="Antonie Van Leeuwenhoek">
        <title>Labilibaculum antarcticum sp. nov., a novel facultative anaerobic, psychrotorelant bacterium isolated from marine sediment of Antarctica.</title>
        <authorList>
            <person name="Watanabe M."/>
            <person name="Kojima H."/>
            <person name="Fukui M."/>
        </authorList>
    </citation>
    <scope>NUCLEOTIDE SEQUENCE [LARGE SCALE GENOMIC DNA]</scope>
    <source>
        <strain evidence="3">SPP2</strain>
    </source>
</reference>
<evidence type="ECO:0000313" key="2">
    <source>
        <dbReference type="EMBL" id="BAX79343.1"/>
    </source>
</evidence>
<dbReference type="KEGG" id="mbas:ALGA_0956"/>
<evidence type="ECO:0000313" key="3">
    <source>
        <dbReference type="Proteomes" id="UP000218267"/>
    </source>
</evidence>
<dbReference type="AlphaFoldDB" id="A0A1Y1CGX9"/>
<reference evidence="2 3" key="1">
    <citation type="journal article" date="2018" name="Mar. Genomics">
        <title>Complete genome sequence of Marinifilaceae bacterium strain SPP2, isolated from the Antarctic marine sediment.</title>
        <authorList>
            <person name="Watanabe M."/>
            <person name="Kojima H."/>
            <person name="Fukui M."/>
        </authorList>
    </citation>
    <scope>NUCLEOTIDE SEQUENCE [LARGE SCALE GENOMIC DNA]</scope>
    <source>
        <strain evidence="2 3">SPP2</strain>
    </source>
</reference>
<organism evidence="2 3">
    <name type="scientific">Labilibaculum antarcticum</name>
    <dbReference type="NCBI Taxonomy" id="1717717"/>
    <lineage>
        <taxon>Bacteria</taxon>
        <taxon>Pseudomonadati</taxon>
        <taxon>Bacteroidota</taxon>
        <taxon>Bacteroidia</taxon>
        <taxon>Marinilabiliales</taxon>
        <taxon>Marinifilaceae</taxon>
        <taxon>Labilibaculum</taxon>
    </lineage>
</organism>
<gene>
    <name evidence="2" type="ORF">ALGA_0956</name>
</gene>
<feature type="transmembrane region" description="Helical" evidence="1">
    <location>
        <begin position="280"/>
        <end position="301"/>
    </location>
</feature>
<dbReference type="EMBL" id="AP018042">
    <property type="protein sequence ID" value="BAX79343.1"/>
    <property type="molecule type" value="Genomic_DNA"/>
</dbReference>
<proteinExistence type="predicted"/>
<keyword evidence="1" id="KW-0812">Transmembrane</keyword>
<dbReference type="OrthoDB" id="9996173at2"/>
<accession>A0A1Y1CGX9</accession>
<protein>
    <submittedName>
        <fullName evidence="2">Uncharacterized protein</fullName>
    </submittedName>
</protein>
<keyword evidence="3" id="KW-1185">Reference proteome</keyword>
<keyword evidence="1" id="KW-0472">Membrane</keyword>
<keyword evidence="1" id="KW-1133">Transmembrane helix</keyword>
<feature type="transmembrane region" description="Helical" evidence="1">
    <location>
        <begin position="246"/>
        <end position="265"/>
    </location>
</feature>
<dbReference type="RefSeq" id="WP_096428255.1">
    <property type="nucleotide sequence ID" value="NZ_AP018042.1"/>
</dbReference>